<organism evidence="4 5">
    <name type="scientific">Ceratocystis fimbriata CBS 114723</name>
    <dbReference type="NCBI Taxonomy" id="1035309"/>
    <lineage>
        <taxon>Eukaryota</taxon>
        <taxon>Fungi</taxon>
        <taxon>Dikarya</taxon>
        <taxon>Ascomycota</taxon>
        <taxon>Pezizomycotina</taxon>
        <taxon>Sordariomycetes</taxon>
        <taxon>Hypocreomycetidae</taxon>
        <taxon>Microascales</taxon>
        <taxon>Ceratocystidaceae</taxon>
        <taxon>Ceratocystis</taxon>
    </lineage>
</organism>
<feature type="transmembrane region" description="Helical" evidence="2">
    <location>
        <begin position="133"/>
        <end position="154"/>
    </location>
</feature>
<evidence type="ECO:0000256" key="1">
    <source>
        <dbReference type="SAM" id="MobiDB-lite"/>
    </source>
</evidence>
<feature type="transmembrane region" description="Helical" evidence="2">
    <location>
        <begin position="203"/>
        <end position="221"/>
    </location>
</feature>
<feature type="transmembrane region" description="Helical" evidence="2">
    <location>
        <begin position="166"/>
        <end position="191"/>
    </location>
</feature>
<keyword evidence="5" id="KW-1185">Reference proteome</keyword>
<dbReference type="OrthoDB" id="264015at2759"/>
<evidence type="ECO:0000313" key="5">
    <source>
        <dbReference type="Proteomes" id="UP000222788"/>
    </source>
</evidence>
<reference evidence="4 5" key="2">
    <citation type="journal article" date="2013" name="IMA Fungus">
        <title>IMA Genome-F 1: Ceratocystis fimbriata: Draft nuclear genome sequence for the plant pathogen, Ceratocystis fimbriata.</title>
        <authorList>
            <person name="Wilken P.M."/>
            <person name="Steenkamp E.T."/>
            <person name="Wingfield M.J."/>
            <person name="de Beer Z.W."/>
            <person name="Wingfield B.D."/>
        </authorList>
    </citation>
    <scope>NUCLEOTIDE SEQUENCE [LARGE SCALE GENOMIC DNA]</scope>
    <source>
        <strain evidence="4 5">CBS 114723</strain>
    </source>
</reference>
<accession>A0A2C5X1A3</accession>
<keyword evidence="2" id="KW-0472">Membrane</keyword>
<gene>
    <name evidence="4" type="ORF">CFIMG_005305RA</name>
</gene>
<dbReference type="AlphaFoldDB" id="A0A2C5X1A3"/>
<keyword evidence="2" id="KW-0812">Transmembrane</keyword>
<feature type="transmembrane region" description="Helical" evidence="2">
    <location>
        <begin position="63"/>
        <end position="85"/>
    </location>
</feature>
<feature type="domain" description="MHYT" evidence="3">
    <location>
        <begin position="28"/>
        <end position="227"/>
    </location>
</feature>
<comment type="caution">
    <text evidence="4">The sequence shown here is derived from an EMBL/GenBank/DDBJ whole genome shotgun (WGS) entry which is preliminary data.</text>
</comment>
<feature type="compositionally biased region" description="Polar residues" evidence="1">
    <location>
        <begin position="619"/>
        <end position="632"/>
    </location>
</feature>
<evidence type="ECO:0000256" key="2">
    <source>
        <dbReference type="SAM" id="Phobius"/>
    </source>
</evidence>
<dbReference type="PROSITE" id="PS50924">
    <property type="entry name" value="MHYT"/>
    <property type="match status" value="1"/>
</dbReference>
<protein>
    <recommendedName>
        <fullName evidence="3">MHYT domain-containing protein</fullName>
    </recommendedName>
</protein>
<dbReference type="Pfam" id="PF03707">
    <property type="entry name" value="MHYT"/>
    <property type="match status" value="2"/>
</dbReference>
<dbReference type="STRING" id="1035309.A0A2C5X1A3"/>
<dbReference type="PANTHER" id="PTHR35152:SF1">
    <property type="entry name" value="DOMAIN SIGNALLING PROTEIN, PUTATIVE (AFU_ORTHOLOGUE AFUA_5G11310)-RELATED"/>
    <property type="match status" value="1"/>
</dbReference>
<name>A0A2C5X1A3_9PEZI</name>
<reference evidence="4 5" key="1">
    <citation type="journal article" date="2013" name="Fungal Biol.">
        <title>Analysis of microsatellite markers in the genome of the plant pathogen Ceratocystis fimbriata.</title>
        <authorList>
            <person name="Simpson M.C."/>
            <person name="Wilken P.M."/>
            <person name="Coetzee M.P."/>
            <person name="Wingfield M.J."/>
            <person name="Wingfield B.D."/>
        </authorList>
    </citation>
    <scope>NUCLEOTIDE SEQUENCE [LARGE SCALE GENOMIC DNA]</scope>
    <source>
        <strain evidence="4 5">CBS 114723</strain>
    </source>
</reference>
<proteinExistence type="predicted"/>
<dbReference type="PANTHER" id="PTHR35152">
    <property type="entry name" value="DOMAIN SIGNALLING PROTEIN, PUTATIVE (AFU_ORTHOLOGUE AFUA_5G11310)-RELATED"/>
    <property type="match status" value="1"/>
</dbReference>
<keyword evidence="2" id="KW-1133">Transmembrane helix</keyword>
<feature type="compositionally biased region" description="Polar residues" evidence="1">
    <location>
        <begin position="749"/>
        <end position="770"/>
    </location>
</feature>
<feature type="region of interest" description="Disordered" evidence="1">
    <location>
        <begin position="739"/>
        <end position="788"/>
    </location>
</feature>
<feature type="region of interest" description="Disordered" evidence="1">
    <location>
        <begin position="618"/>
        <end position="638"/>
    </location>
</feature>
<feature type="transmembrane region" description="Helical" evidence="2">
    <location>
        <begin position="28"/>
        <end position="51"/>
    </location>
</feature>
<evidence type="ECO:0000259" key="3">
    <source>
        <dbReference type="PROSITE" id="PS50924"/>
    </source>
</evidence>
<feature type="transmembrane region" description="Helical" evidence="2">
    <location>
        <begin position="105"/>
        <end position="126"/>
    </location>
</feature>
<dbReference type="InterPro" id="IPR005330">
    <property type="entry name" value="MHYT_dom"/>
</dbReference>
<evidence type="ECO:0000313" key="4">
    <source>
        <dbReference type="EMBL" id="PHH53598.1"/>
    </source>
</evidence>
<sequence>MDSHALVKMAVNTDLFSEWNGQIVPRTFNAGLVVLSYCVSFIGSLCTLELINRRTSPKGLSNHLLIFSAAVTMGGISIWSMHYVGNRAIQLLNGENYLQIAYSSGFTALSFFVPVIVLLPAFVAAGSNTAVSWWRVTIGGSLAGAAVCGMHYLGNNSISNYSCIYSLPHVIGSVVIAIVASNIALATFFMYRAAWTQAWWKRVISALLLAGGVSGMHWVASTGTQYRLVHLKQTSNAMSRNVTAIMVICLSVGACLFIAASSIYTARMVRRYATKAKQVTLAAGLFDKHGRVLVTREGLLPIETITDSFPERTSSDSLTEAHPLFHWMFQASRNWGVIAPLVRNTATHLSLLPSYSYDTIDGEIKLVNSHGEAIEKYDVVFKEMFSVAAAALAERLKTPMTSLGVLWDHIIPTGTSHNSRGQASDYEKADVRRSYGHGSLMFLVRSIDNERDAADFQAAGYRFAEPHQVSSIIASSLRLKPSDVESGLHDMARYGREPRELVPGVHLGFFGVRARVSSQGFEVLVRSTTRNMLPSVMLPLERLDSEQLDFLARFDRTSTTAMLRMLQNVTGNKLTARQNAFSNMLVDALTSLRGQLEPGVFDQAMLICKPIELPCMTASPGSSHGSRPSVVSDSKMDGGESAAPIPMQMCQMICLRTVIPIHQPAVTPSVNFIPLNFFKLHQLMFTGSAYHLAFSRGVHRDIAPVVNSTEVAVALHKPNGDVRCPKARAKRFLKRTLKGGTVDGDGNPVPTSLYRTKTSDGTSNRSSSTLKLWPGRHSTDQGDVTMNGAEPGDRHVGNSAAGFGGIMVSQEVTVQVGTESSGDDKNATTVVHSANGLHSVAGIPLIGEASSPALLEALGGGIELKNMQHSVGHMGSKVISSRGDKLGDVRTYVDDLFAICIGER</sequence>
<dbReference type="EMBL" id="APWK03000041">
    <property type="protein sequence ID" value="PHH53598.1"/>
    <property type="molecule type" value="Genomic_DNA"/>
</dbReference>
<dbReference type="Proteomes" id="UP000222788">
    <property type="component" value="Unassembled WGS sequence"/>
</dbReference>
<feature type="transmembrane region" description="Helical" evidence="2">
    <location>
        <begin position="241"/>
        <end position="266"/>
    </location>
</feature>